<reference evidence="2" key="1">
    <citation type="journal article" date="2014" name="Science">
        <title>Ancient hybridizations among the ancestral genomes of bread wheat.</title>
        <authorList>
            <consortium name="International Wheat Genome Sequencing Consortium,"/>
            <person name="Marcussen T."/>
            <person name="Sandve S.R."/>
            <person name="Heier L."/>
            <person name="Spannagl M."/>
            <person name="Pfeifer M."/>
            <person name="Jakobsen K.S."/>
            <person name="Wulff B.B."/>
            <person name="Steuernagel B."/>
            <person name="Mayer K.F."/>
            <person name="Olsen O.A."/>
        </authorList>
    </citation>
    <scope>NUCLEOTIDE SEQUENCE [LARGE SCALE GENOMIC DNA]</scope>
    <source>
        <strain evidence="2">cv. AL8/78</strain>
    </source>
</reference>
<dbReference type="Gramene" id="AET4Gv20244800.42">
    <property type="protein sequence ID" value="AET4Gv20244800.42"/>
    <property type="gene ID" value="AET4Gv20244800"/>
</dbReference>
<organism evidence="1 2">
    <name type="scientific">Aegilops tauschii subsp. strangulata</name>
    <name type="common">Goatgrass</name>
    <dbReference type="NCBI Taxonomy" id="200361"/>
    <lineage>
        <taxon>Eukaryota</taxon>
        <taxon>Viridiplantae</taxon>
        <taxon>Streptophyta</taxon>
        <taxon>Embryophyta</taxon>
        <taxon>Tracheophyta</taxon>
        <taxon>Spermatophyta</taxon>
        <taxon>Magnoliopsida</taxon>
        <taxon>Liliopsida</taxon>
        <taxon>Poales</taxon>
        <taxon>Poaceae</taxon>
        <taxon>BOP clade</taxon>
        <taxon>Pooideae</taxon>
        <taxon>Triticodae</taxon>
        <taxon>Triticeae</taxon>
        <taxon>Triticinae</taxon>
        <taxon>Aegilops</taxon>
    </lineage>
</organism>
<evidence type="ECO:0000313" key="1">
    <source>
        <dbReference type="EnsemblPlants" id="AET4Gv20244800.42"/>
    </source>
</evidence>
<sequence length="83" mass="9039">GRRMSALPRVRLNGRRAAAVAADKDIYFPGACHCLLQASDFCLSFLADSSIVAGASFYLAFTDQWFNPSPPPYFHSSILGLDV</sequence>
<reference evidence="2" key="2">
    <citation type="journal article" date="2017" name="Nat. Plants">
        <title>The Aegilops tauschii genome reveals multiple impacts of transposons.</title>
        <authorList>
            <person name="Zhao G."/>
            <person name="Zou C."/>
            <person name="Li K."/>
            <person name="Wang K."/>
            <person name="Li T."/>
            <person name="Gao L."/>
            <person name="Zhang X."/>
            <person name="Wang H."/>
            <person name="Yang Z."/>
            <person name="Liu X."/>
            <person name="Jiang W."/>
            <person name="Mao L."/>
            <person name="Kong X."/>
            <person name="Jiao Y."/>
            <person name="Jia J."/>
        </authorList>
    </citation>
    <scope>NUCLEOTIDE SEQUENCE [LARGE SCALE GENOMIC DNA]</scope>
    <source>
        <strain evidence="2">cv. AL8/78</strain>
    </source>
</reference>
<dbReference type="EnsemblPlants" id="AET4Gv20244800.42">
    <property type="protein sequence ID" value="AET4Gv20244800.42"/>
    <property type="gene ID" value="AET4Gv20244800"/>
</dbReference>
<protein>
    <submittedName>
        <fullName evidence="1">Uncharacterized protein</fullName>
    </submittedName>
</protein>
<reference evidence="1" key="4">
    <citation type="submission" date="2019-03" db="UniProtKB">
        <authorList>
            <consortium name="EnsemblPlants"/>
        </authorList>
    </citation>
    <scope>IDENTIFICATION</scope>
</reference>
<dbReference type="Proteomes" id="UP000015105">
    <property type="component" value="Chromosome 4D"/>
</dbReference>
<evidence type="ECO:0000313" key="2">
    <source>
        <dbReference type="Proteomes" id="UP000015105"/>
    </source>
</evidence>
<accession>A0A453HN33</accession>
<reference evidence="1" key="3">
    <citation type="journal article" date="2017" name="Nature">
        <title>Genome sequence of the progenitor of the wheat D genome Aegilops tauschii.</title>
        <authorList>
            <person name="Luo M.C."/>
            <person name="Gu Y.Q."/>
            <person name="Puiu D."/>
            <person name="Wang H."/>
            <person name="Twardziok S.O."/>
            <person name="Deal K.R."/>
            <person name="Huo N."/>
            <person name="Zhu T."/>
            <person name="Wang L."/>
            <person name="Wang Y."/>
            <person name="McGuire P.E."/>
            <person name="Liu S."/>
            <person name="Long H."/>
            <person name="Ramasamy R.K."/>
            <person name="Rodriguez J.C."/>
            <person name="Van S.L."/>
            <person name="Yuan L."/>
            <person name="Wang Z."/>
            <person name="Xia Z."/>
            <person name="Xiao L."/>
            <person name="Anderson O.D."/>
            <person name="Ouyang S."/>
            <person name="Liang Y."/>
            <person name="Zimin A.V."/>
            <person name="Pertea G."/>
            <person name="Qi P."/>
            <person name="Bennetzen J.L."/>
            <person name="Dai X."/>
            <person name="Dawson M.W."/>
            <person name="Muller H.G."/>
            <person name="Kugler K."/>
            <person name="Rivarola-Duarte L."/>
            <person name="Spannagl M."/>
            <person name="Mayer K.F.X."/>
            <person name="Lu F.H."/>
            <person name="Bevan M.W."/>
            <person name="Leroy P."/>
            <person name="Li P."/>
            <person name="You F.M."/>
            <person name="Sun Q."/>
            <person name="Liu Z."/>
            <person name="Lyons E."/>
            <person name="Wicker T."/>
            <person name="Salzberg S.L."/>
            <person name="Devos K.M."/>
            <person name="Dvorak J."/>
        </authorList>
    </citation>
    <scope>NUCLEOTIDE SEQUENCE [LARGE SCALE GENOMIC DNA]</scope>
    <source>
        <strain evidence="1">cv. AL8/78</strain>
    </source>
</reference>
<name>A0A453HN33_AEGTS</name>
<reference evidence="1" key="5">
    <citation type="journal article" date="2021" name="G3 (Bethesda)">
        <title>Aegilops tauschii genome assembly Aet v5.0 features greater sequence contiguity and improved annotation.</title>
        <authorList>
            <person name="Wang L."/>
            <person name="Zhu T."/>
            <person name="Rodriguez J.C."/>
            <person name="Deal K.R."/>
            <person name="Dubcovsky J."/>
            <person name="McGuire P.E."/>
            <person name="Lux T."/>
            <person name="Spannagl M."/>
            <person name="Mayer K.F.X."/>
            <person name="Baldrich P."/>
            <person name="Meyers B.C."/>
            <person name="Huo N."/>
            <person name="Gu Y.Q."/>
            <person name="Zhou H."/>
            <person name="Devos K.M."/>
            <person name="Bennetzen J.L."/>
            <person name="Unver T."/>
            <person name="Budak H."/>
            <person name="Gulick P.J."/>
            <person name="Galiba G."/>
            <person name="Kalapos B."/>
            <person name="Nelson D.R."/>
            <person name="Li P."/>
            <person name="You F.M."/>
            <person name="Luo M.C."/>
            <person name="Dvorak J."/>
        </authorList>
    </citation>
    <scope>NUCLEOTIDE SEQUENCE [LARGE SCALE GENOMIC DNA]</scope>
    <source>
        <strain evidence="1">cv. AL8/78</strain>
    </source>
</reference>
<keyword evidence="2" id="KW-1185">Reference proteome</keyword>
<dbReference type="AlphaFoldDB" id="A0A453HN33"/>
<proteinExistence type="predicted"/>